<proteinExistence type="predicted"/>
<feature type="region of interest" description="Disordered" evidence="1">
    <location>
        <begin position="1"/>
        <end position="31"/>
    </location>
</feature>
<name>A0A226EUR3_FOLCA</name>
<evidence type="ECO:0000313" key="2">
    <source>
        <dbReference type="EMBL" id="OXA60541.1"/>
    </source>
</evidence>
<dbReference type="AlphaFoldDB" id="A0A226EUR3"/>
<gene>
    <name evidence="2" type="ORF">Fcan01_06205</name>
</gene>
<sequence>MGQDGMLMPTSEIMSSSHSGRSRSSTIFPERRKSTCSLAQENFVSCISDGEQQGAGNSDPSHGRLSDFLRQLKCAGYGKLLKEWGPGWRSDLSGRAKQQGQTITREPFTQAETKTSKIVEPSGAFPSWFSALVKNTDQYLFLVLSQRRRFKQKGRYDKVLNKFVFCNAMYEGDSEMGQISCSLSGLIFLVGLWASESGCMESVLFSAQCSIHHETEKDQRKRERHKSDKSGESVVLMKYGIIENSTRKEL</sequence>
<reference evidence="2 3" key="1">
    <citation type="submission" date="2015-12" db="EMBL/GenBank/DDBJ databases">
        <title>The genome of Folsomia candida.</title>
        <authorList>
            <person name="Faddeeva A."/>
            <person name="Derks M.F."/>
            <person name="Anvar Y."/>
            <person name="Smit S."/>
            <person name="Van Straalen N."/>
            <person name="Roelofs D."/>
        </authorList>
    </citation>
    <scope>NUCLEOTIDE SEQUENCE [LARGE SCALE GENOMIC DNA]</scope>
    <source>
        <strain evidence="2 3">VU population</strain>
        <tissue evidence="2">Whole body</tissue>
    </source>
</reference>
<keyword evidence="3" id="KW-1185">Reference proteome</keyword>
<accession>A0A226EUR3</accession>
<dbReference type="OrthoDB" id="10038642at2759"/>
<evidence type="ECO:0000313" key="3">
    <source>
        <dbReference type="Proteomes" id="UP000198287"/>
    </source>
</evidence>
<organism evidence="2 3">
    <name type="scientific">Folsomia candida</name>
    <name type="common">Springtail</name>
    <dbReference type="NCBI Taxonomy" id="158441"/>
    <lineage>
        <taxon>Eukaryota</taxon>
        <taxon>Metazoa</taxon>
        <taxon>Ecdysozoa</taxon>
        <taxon>Arthropoda</taxon>
        <taxon>Hexapoda</taxon>
        <taxon>Collembola</taxon>
        <taxon>Entomobryomorpha</taxon>
        <taxon>Isotomoidea</taxon>
        <taxon>Isotomidae</taxon>
        <taxon>Proisotominae</taxon>
        <taxon>Folsomia</taxon>
    </lineage>
</organism>
<protein>
    <submittedName>
        <fullName evidence="2">Uncharacterized protein</fullName>
    </submittedName>
</protein>
<evidence type="ECO:0000256" key="1">
    <source>
        <dbReference type="SAM" id="MobiDB-lite"/>
    </source>
</evidence>
<dbReference type="Proteomes" id="UP000198287">
    <property type="component" value="Unassembled WGS sequence"/>
</dbReference>
<dbReference type="EMBL" id="LNIX01000002">
    <property type="protein sequence ID" value="OXA60541.1"/>
    <property type="molecule type" value="Genomic_DNA"/>
</dbReference>
<feature type="compositionally biased region" description="Low complexity" evidence="1">
    <location>
        <begin position="15"/>
        <end position="25"/>
    </location>
</feature>
<comment type="caution">
    <text evidence="2">The sequence shown here is derived from an EMBL/GenBank/DDBJ whole genome shotgun (WGS) entry which is preliminary data.</text>
</comment>